<dbReference type="EMBL" id="CAXDID020000194">
    <property type="protein sequence ID" value="CAL6052920.1"/>
    <property type="molecule type" value="Genomic_DNA"/>
</dbReference>
<evidence type="ECO:0000256" key="1">
    <source>
        <dbReference type="SAM" id="Phobius"/>
    </source>
</evidence>
<name>A0AA86QL62_9EUKA</name>
<comment type="caution">
    <text evidence="2">The sequence shown here is derived from an EMBL/GenBank/DDBJ whole genome shotgun (WGS) entry which is preliminary data.</text>
</comment>
<sequence>MIKLYPMIAELVIMHDKLVVLSVYIIPAAYLDFNLYQILHQSITSTFIDFSATADSQFPDAINYNEQFVKNKSHQLHIKAPITMLKCILTFIVLSDIVYYLIFNPNTANILTQFISKDISDYCVKSEQMKI</sequence>
<reference evidence="2" key="1">
    <citation type="submission" date="2023-06" db="EMBL/GenBank/DDBJ databases">
        <authorList>
            <person name="Kurt Z."/>
        </authorList>
    </citation>
    <scope>NUCLEOTIDE SEQUENCE</scope>
</reference>
<organism evidence="2">
    <name type="scientific">Hexamita inflata</name>
    <dbReference type="NCBI Taxonomy" id="28002"/>
    <lineage>
        <taxon>Eukaryota</taxon>
        <taxon>Metamonada</taxon>
        <taxon>Diplomonadida</taxon>
        <taxon>Hexamitidae</taxon>
        <taxon>Hexamitinae</taxon>
        <taxon>Hexamita</taxon>
    </lineage>
</organism>
<evidence type="ECO:0000313" key="4">
    <source>
        <dbReference type="Proteomes" id="UP001642409"/>
    </source>
</evidence>
<keyword evidence="1" id="KW-0472">Membrane</keyword>
<keyword evidence="1" id="KW-0812">Transmembrane</keyword>
<reference evidence="3 4" key="2">
    <citation type="submission" date="2024-07" db="EMBL/GenBank/DDBJ databases">
        <authorList>
            <person name="Akdeniz Z."/>
        </authorList>
    </citation>
    <scope>NUCLEOTIDE SEQUENCE [LARGE SCALE GENOMIC DNA]</scope>
</reference>
<dbReference type="AlphaFoldDB" id="A0AA86QL62"/>
<evidence type="ECO:0000313" key="2">
    <source>
        <dbReference type="EMBL" id="CAI9961604.1"/>
    </source>
</evidence>
<keyword evidence="1" id="KW-1133">Transmembrane helix</keyword>
<dbReference type="EMBL" id="CATOUU010000942">
    <property type="protein sequence ID" value="CAI9961604.1"/>
    <property type="molecule type" value="Genomic_DNA"/>
</dbReference>
<gene>
    <name evidence="3" type="ORF">HINF_LOCUS45083</name>
    <name evidence="2" type="ORF">HINF_LOCUS49249</name>
</gene>
<proteinExistence type="predicted"/>
<protein>
    <submittedName>
        <fullName evidence="3">Hypothetical_protein</fullName>
    </submittedName>
</protein>
<feature type="transmembrane region" description="Helical" evidence="1">
    <location>
        <begin position="82"/>
        <end position="102"/>
    </location>
</feature>
<dbReference type="Proteomes" id="UP001642409">
    <property type="component" value="Unassembled WGS sequence"/>
</dbReference>
<keyword evidence="4" id="KW-1185">Reference proteome</keyword>
<accession>A0AA86QL62</accession>
<evidence type="ECO:0000313" key="3">
    <source>
        <dbReference type="EMBL" id="CAL6052920.1"/>
    </source>
</evidence>